<dbReference type="Pfam" id="PF00670">
    <property type="entry name" value="AdoHcyase_NAD"/>
    <property type="match status" value="1"/>
</dbReference>
<keyword evidence="3 9" id="KW-0554">One-carbon metabolism</keyword>
<dbReference type="InterPro" id="IPR042172">
    <property type="entry name" value="Adenosylhomocyst_ase-like_sf"/>
</dbReference>
<dbReference type="SUPFAM" id="SSF51735">
    <property type="entry name" value="NAD(P)-binding Rossmann-fold domains"/>
    <property type="match status" value="1"/>
</dbReference>
<dbReference type="Gene3D" id="3.40.50.720">
    <property type="entry name" value="NAD(P)-binding Rossmann-like Domain"/>
    <property type="match status" value="1"/>
</dbReference>
<feature type="binding site" evidence="8">
    <location>
        <begin position="347"/>
        <end position="349"/>
    </location>
    <ligand>
        <name>NAD(+)</name>
        <dbReference type="ChEBI" id="CHEBI:57540"/>
    </ligand>
</feature>
<dbReference type="SMART" id="SM00996">
    <property type="entry name" value="AdoHcyase"/>
    <property type="match status" value="1"/>
</dbReference>
<dbReference type="CDD" id="cd00401">
    <property type="entry name" value="SAHH"/>
    <property type="match status" value="1"/>
</dbReference>
<evidence type="ECO:0000256" key="3">
    <source>
        <dbReference type="ARBA" id="ARBA00022563"/>
    </source>
</evidence>
<gene>
    <name evidence="12" type="ORF">CPEL01642_LOCUS10663</name>
</gene>
<dbReference type="Gene3D" id="3.40.50.1480">
    <property type="entry name" value="Adenosylhomocysteinase-like"/>
    <property type="match status" value="1"/>
</dbReference>
<dbReference type="InterPro" id="IPR036291">
    <property type="entry name" value="NAD(P)-bd_dom_sf"/>
</dbReference>
<accession>A0A7S0LC81</accession>
<dbReference type="AlphaFoldDB" id="A0A7S0LC81"/>
<comment type="cofactor">
    <cofactor evidence="8 9">
        <name>NAD(+)</name>
        <dbReference type="ChEBI" id="CHEBI:57540"/>
    </cofactor>
    <text evidence="8 9">Binds 1 NAD(+) per subunit.</text>
</comment>
<evidence type="ECO:0000256" key="10">
    <source>
        <dbReference type="RuleBase" id="RU004166"/>
    </source>
</evidence>
<dbReference type="Pfam" id="PF05221">
    <property type="entry name" value="AdoHcyase"/>
    <property type="match status" value="1"/>
</dbReference>
<comment type="similarity">
    <text evidence="2 10">Belongs to the adenosylhomocysteinase family.</text>
</comment>
<protein>
    <recommendedName>
        <fullName evidence="6 9">Adenosylhomocysteinase</fullName>
        <ecNumber evidence="6 9">3.13.2.1</ecNumber>
    </recommendedName>
</protein>
<dbReference type="GO" id="GO:0004013">
    <property type="term" value="F:adenosylhomocysteinase activity"/>
    <property type="evidence" value="ECO:0007669"/>
    <property type="project" value="UniProtKB-EC"/>
</dbReference>
<dbReference type="HAMAP" id="MF_00563">
    <property type="entry name" value="AdoHcyase"/>
    <property type="match status" value="1"/>
</dbReference>
<feature type="binding site" evidence="7">
    <location>
        <position position="62"/>
    </location>
    <ligand>
        <name>substrate</name>
    </ligand>
</feature>
<dbReference type="GO" id="GO:0006730">
    <property type="term" value="P:one-carbon metabolic process"/>
    <property type="evidence" value="ECO:0007669"/>
    <property type="project" value="UniProtKB-KW"/>
</dbReference>
<name>A0A7S0LC81_9EUKA</name>
<feature type="binding site" evidence="7">
    <location>
        <position position="204"/>
    </location>
    <ligand>
        <name>substrate</name>
    </ligand>
</feature>
<sequence length="488" mass="53278">MPTKNVEATGDYKVADMSLSDFGRKELDIAEHEMPGLMASRAEFGPSQPLAGIRIMGSLHMTIQTGVLIETLAQLGADVRWCSCNIFSTQDHAAAACVRAGTANVFAWKGETLEEYWWCTDKALTWPDGEGCDQIVDDGGDSTLLLHEGKKFEDAFAKDGSLPDPATTTNAEFKCVLATIKGSIAKDPKRFTKMVARMIGVSEETTTGVHRLISMADKGELLFPAINVNDCVTKSKFDNVYGCRHSLPDGIMRATDVMLSGKKVVICGFGDVGKGSAESMKAQAAIVYITEIDPICALQACMQGYQVVTMEDVITTADVFITTTGNKDIITCDHMSKMKNNAIVGNIGHFDNEIQMEELEKASVRMNIKPQCDKYTFPDGHGVIVLAEGRLLNLGCATGHPSFVMSNSFTNQTLAQLELRKAYNEAGKDKTKSKYQNQVYLLPKELDEKVARLHLGQLGANLTVLSTDQAEYIGVKLDGPYKPGTYRY</sequence>
<dbReference type="FunFam" id="3.40.50.720:FF:000004">
    <property type="entry name" value="Adenosylhomocysteinase"/>
    <property type="match status" value="1"/>
</dbReference>
<organism evidence="12">
    <name type="scientific">Coccolithus braarudii</name>
    <dbReference type="NCBI Taxonomy" id="221442"/>
    <lineage>
        <taxon>Eukaryota</taxon>
        <taxon>Haptista</taxon>
        <taxon>Haptophyta</taxon>
        <taxon>Prymnesiophyceae</taxon>
        <taxon>Coccolithales</taxon>
        <taxon>Coccolithaceae</taxon>
        <taxon>Coccolithus</taxon>
    </lineage>
</organism>
<feature type="binding site" evidence="8">
    <location>
        <position position="400"/>
    </location>
    <ligand>
        <name>NAD(+)</name>
        <dbReference type="ChEBI" id="CHEBI:57540"/>
    </ligand>
</feature>
<dbReference type="NCBIfam" id="TIGR00936">
    <property type="entry name" value="ahcY"/>
    <property type="match status" value="1"/>
</dbReference>
<evidence type="ECO:0000256" key="5">
    <source>
        <dbReference type="ARBA" id="ARBA00023027"/>
    </source>
</evidence>
<evidence type="ECO:0000256" key="2">
    <source>
        <dbReference type="ARBA" id="ARBA00007122"/>
    </source>
</evidence>
<dbReference type="PROSITE" id="PS00739">
    <property type="entry name" value="ADOHCYASE_2"/>
    <property type="match status" value="1"/>
</dbReference>
<dbReference type="PROSITE" id="PS00738">
    <property type="entry name" value="ADOHCYASE_1"/>
    <property type="match status" value="1"/>
</dbReference>
<keyword evidence="4 9" id="KW-0378">Hydrolase</keyword>
<feature type="binding site" evidence="8">
    <location>
        <begin position="205"/>
        <end position="207"/>
    </location>
    <ligand>
        <name>NAD(+)</name>
        <dbReference type="ChEBI" id="CHEBI:57540"/>
    </ligand>
</feature>
<evidence type="ECO:0000313" key="12">
    <source>
        <dbReference type="EMBL" id="CAD8607305.1"/>
    </source>
</evidence>
<evidence type="ECO:0000256" key="1">
    <source>
        <dbReference type="ARBA" id="ARBA00005195"/>
    </source>
</evidence>
<reference evidence="12" key="1">
    <citation type="submission" date="2021-01" db="EMBL/GenBank/DDBJ databases">
        <authorList>
            <person name="Corre E."/>
            <person name="Pelletier E."/>
            <person name="Niang G."/>
            <person name="Scheremetjew M."/>
            <person name="Finn R."/>
            <person name="Kale V."/>
            <person name="Holt S."/>
            <person name="Cochrane G."/>
            <person name="Meng A."/>
            <person name="Brown T."/>
            <person name="Cohen L."/>
        </authorList>
    </citation>
    <scope>NUCLEOTIDE SEQUENCE</scope>
    <source>
        <strain evidence="12">PLY182g</strain>
    </source>
</reference>
<keyword evidence="5 8" id="KW-0520">NAD</keyword>
<dbReference type="SMART" id="SM00997">
    <property type="entry name" value="AdoHcyase_NAD"/>
    <property type="match status" value="1"/>
</dbReference>
<comment type="pathway">
    <text evidence="1 9">Amino-acid biosynthesis; L-homocysteine biosynthesis; L-homocysteine from S-adenosyl-L-homocysteine: step 1/1.</text>
</comment>
<dbReference type="PANTHER" id="PTHR23420:SF0">
    <property type="entry name" value="ADENOSYLHOMOCYSTEINASE"/>
    <property type="match status" value="1"/>
</dbReference>
<dbReference type="InterPro" id="IPR020082">
    <property type="entry name" value="S-Ado-L-homoCys_hydrolase_CS"/>
</dbReference>
<evidence type="ECO:0000256" key="6">
    <source>
        <dbReference type="ARBA" id="ARBA00034527"/>
    </source>
</evidence>
<feature type="binding site" evidence="7">
    <location>
        <position position="234"/>
    </location>
    <ligand>
        <name>substrate</name>
    </ligand>
</feature>
<dbReference type="NCBIfam" id="NF004005">
    <property type="entry name" value="PRK05476.2-3"/>
    <property type="match status" value="1"/>
</dbReference>
<feature type="binding site" evidence="7">
    <location>
        <position position="238"/>
    </location>
    <ligand>
        <name>substrate</name>
    </ligand>
</feature>
<dbReference type="SUPFAM" id="SSF52283">
    <property type="entry name" value="Formate/glycerate dehydrogenase catalytic domain-like"/>
    <property type="match status" value="1"/>
</dbReference>
<evidence type="ECO:0000259" key="11">
    <source>
        <dbReference type="SMART" id="SM00997"/>
    </source>
</evidence>
<comment type="catalytic activity">
    <reaction evidence="9">
        <text>S-adenosyl-L-homocysteine + H2O = L-homocysteine + adenosine</text>
        <dbReference type="Rhea" id="RHEA:21708"/>
        <dbReference type="ChEBI" id="CHEBI:15377"/>
        <dbReference type="ChEBI" id="CHEBI:16335"/>
        <dbReference type="ChEBI" id="CHEBI:57856"/>
        <dbReference type="ChEBI" id="CHEBI:58199"/>
        <dbReference type="EC" id="3.13.2.1"/>
    </reaction>
</comment>
<feature type="binding site" evidence="8">
    <location>
        <position position="393"/>
    </location>
    <ligand>
        <name>NAD(+)</name>
        <dbReference type="ChEBI" id="CHEBI:57540"/>
    </ligand>
</feature>
<evidence type="ECO:0000256" key="4">
    <source>
        <dbReference type="ARBA" id="ARBA00022801"/>
    </source>
</evidence>
<feature type="binding site" evidence="8">
    <location>
        <begin position="270"/>
        <end position="275"/>
    </location>
    <ligand>
        <name>NAD(+)</name>
        <dbReference type="ChEBI" id="CHEBI:57540"/>
    </ligand>
</feature>
<dbReference type="UniPathway" id="UPA00314">
    <property type="reaction ID" value="UER00076"/>
</dbReference>
<dbReference type="GO" id="GO:0005829">
    <property type="term" value="C:cytosol"/>
    <property type="evidence" value="ECO:0007669"/>
    <property type="project" value="TreeGrafter"/>
</dbReference>
<dbReference type="PIRSF" id="PIRSF001109">
    <property type="entry name" value="Ad_hcy_hydrolase"/>
    <property type="match status" value="1"/>
</dbReference>
<dbReference type="InterPro" id="IPR000043">
    <property type="entry name" value="Adenosylhomocysteinase-like"/>
</dbReference>
<feature type="domain" description="S-adenosyl-L-homocysteine hydrolase NAD binding" evidence="11">
    <location>
        <begin position="239"/>
        <end position="399"/>
    </location>
</feature>
<feature type="binding site" evidence="7">
    <location>
        <position position="138"/>
    </location>
    <ligand>
        <name>substrate</name>
    </ligand>
</feature>
<dbReference type="InterPro" id="IPR015878">
    <property type="entry name" value="Ado_hCys_hydrolase_NAD-bd"/>
</dbReference>
<dbReference type="PANTHER" id="PTHR23420">
    <property type="entry name" value="ADENOSYLHOMOCYSTEINASE"/>
    <property type="match status" value="1"/>
</dbReference>
<dbReference type="GO" id="GO:0033353">
    <property type="term" value="P:S-adenosylmethionine cycle"/>
    <property type="evidence" value="ECO:0007669"/>
    <property type="project" value="TreeGrafter"/>
</dbReference>
<feature type="binding site" evidence="8">
    <location>
        <position position="291"/>
    </location>
    <ligand>
        <name>NAD(+)</name>
        <dbReference type="ChEBI" id="CHEBI:57540"/>
    </ligand>
</feature>
<dbReference type="EC" id="3.13.2.1" evidence="6 9"/>
<dbReference type="EMBL" id="HBEY01022283">
    <property type="protein sequence ID" value="CAD8607305.1"/>
    <property type="molecule type" value="Transcribed_RNA"/>
</dbReference>
<proteinExistence type="inferred from homology"/>
<evidence type="ECO:0000256" key="8">
    <source>
        <dbReference type="PIRSR" id="PIRSR001109-2"/>
    </source>
</evidence>
<evidence type="ECO:0000256" key="7">
    <source>
        <dbReference type="PIRSR" id="PIRSR001109-1"/>
    </source>
</evidence>
<evidence type="ECO:0000256" key="9">
    <source>
        <dbReference type="RuleBase" id="RU000548"/>
    </source>
</evidence>